<dbReference type="SUPFAM" id="SSF52972">
    <property type="entry name" value="ITPase-like"/>
    <property type="match status" value="1"/>
</dbReference>
<accession>A0AAD7UKG5</accession>
<dbReference type="Pfam" id="PF01725">
    <property type="entry name" value="Ham1p_like"/>
    <property type="match status" value="1"/>
</dbReference>
<reference evidence="3" key="1">
    <citation type="submission" date="2023-01" db="EMBL/GenBank/DDBJ databases">
        <title>Metagenome sequencing of chrysophaentin producing Chrysophaeum taylorii.</title>
        <authorList>
            <person name="Davison J."/>
            <person name="Bewley C."/>
        </authorList>
    </citation>
    <scope>NUCLEOTIDE SEQUENCE</scope>
    <source>
        <strain evidence="3">NIES-1699</strain>
    </source>
</reference>
<evidence type="ECO:0000256" key="2">
    <source>
        <dbReference type="ARBA" id="ARBA00022801"/>
    </source>
</evidence>
<protein>
    <recommendedName>
        <fullName evidence="5">Non-canonical purine NTP pyrophosphatase</fullName>
    </recommendedName>
</protein>
<evidence type="ECO:0000313" key="3">
    <source>
        <dbReference type="EMBL" id="KAJ8610469.1"/>
    </source>
</evidence>
<dbReference type="InterPro" id="IPR002637">
    <property type="entry name" value="RdgB/HAM1"/>
</dbReference>
<dbReference type="InterPro" id="IPR029001">
    <property type="entry name" value="ITPase-like_fam"/>
</dbReference>
<dbReference type="AlphaFoldDB" id="A0AAD7UKG5"/>
<dbReference type="GO" id="GO:0047429">
    <property type="term" value="F:nucleoside triphosphate diphosphatase activity"/>
    <property type="evidence" value="ECO:0007669"/>
    <property type="project" value="InterPro"/>
</dbReference>
<dbReference type="PANTHER" id="PTHR11067:SF9">
    <property type="entry name" value="INOSINE TRIPHOSPHATE PYROPHOSPHATASE"/>
    <property type="match status" value="1"/>
</dbReference>
<evidence type="ECO:0008006" key="5">
    <source>
        <dbReference type="Google" id="ProtNLM"/>
    </source>
</evidence>
<comment type="caution">
    <text evidence="3">The sequence shown here is derived from an EMBL/GenBank/DDBJ whole genome shotgun (WGS) entry which is preliminary data.</text>
</comment>
<keyword evidence="4" id="KW-1185">Reference proteome</keyword>
<dbReference type="Proteomes" id="UP001230188">
    <property type="component" value="Unassembled WGS sequence"/>
</dbReference>
<dbReference type="GO" id="GO:0009143">
    <property type="term" value="P:nucleoside triphosphate catabolic process"/>
    <property type="evidence" value="ECO:0007669"/>
    <property type="project" value="InterPro"/>
</dbReference>
<gene>
    <name evidence="3" type="ORF">CTAYLR_009761</name>
</gene>
<name>A0AAD7UKG5_9STRA</name>
<organism evidence="3 4">
    <name type="scientific">Chrysophaeum taylorii</name>
    <dbReference type="NCBI Taxonomy" id="2483200"/>
    <lineage>
        <taxon>Eukaryota</taxon>
        <taxon>Sar</taxon>
        <taxon>Stramenopiles</taxon>
        <taxon>Ochrophyta</taxon>
        <taxon>Pelagophyceae</taxon>
        <taxon>Pelagomonadales</taxon>
        <taxon>Pelagomonadaceae</taxon>
        <taxon>Chrysophaeum</taxon>
    </lineage>
</organism>
<proteinExistence type="inferred from homology"/>
<dbReference type="GO" id="GO:0005737">
    <property type="term" value="C:cytoplasm"/>
    <property type="evidence" value="ECO:0007669"/>
    <property type="project" value="TreeGrafter"/>
</dbReference>
<dbReference type="EMBL" id="JAQMWT010000103">
    <property type="protein sequence ID" value="KAJ8610469.1"/>
    <property type="molecule type" value="Genomic_DNA"/>
</dbReference>
<comment type="similarity">
    <text evidence="1">Belongs to the HAM1 NTPase family.</text>
</comment>
<evidence type="ECO:0000313" key="4">
    <source>
        <dbReference type="Proteomes" id="UP001230188"/>
    </source>
</evidence>
<dbReference type="PANTHER" id="PTHR11067">
    <property type="entry name" value="INOSINE TRIPHOSPHATE PYROPHOSPHATASE/HAM1 PROTEIN"/>
    <property type="match status" value="1"/>
</dbReference>
<keyword evidence="2" id="KW-0378">Hydrolase</keyword>
<sequence>MASSLECDVIRFVTGNGQKIAEVEEILDELGLPLPLAEPRRIAAEKCEVAARTTLGPTMVDDTSLCLGRLVTCRRSSSGSKRETTCCLGCWTASSKRAVALCCVAFSNGGPPVVFEGRCEGTIVEPRGERGFGWDRCFQPDGSDLTFAEMPSRRLPSG</sequence>
<dbReference type="Gene3D" id="3.90.950.10">
    <property type="match status" value="1"/>
</dbReference>
<evidence type="ECO:0000256" key="1">
    <source>
        <dbReference type="ARBA" id="ARBA00008023"/>
    </source>
</evidence>